<reference evidence="2 3" key="1">
    <citation type="submission" date="2020-06" db="EMBL/GenBank/DDBJ databases">
        <authorList>
            <person name="Criscuolo A."/>
        </authorList>
    </citation>
    <scope>NUCLEOTIDE SEQUENCE [LARGE SCALE GENOMIC DNA]</scope>
    <source>
        <strain evidence="2">1804121828</strain>
    </source>
</reference>
<protein>
    <submittedName>
        <fullName evidence="2">Carboxyl transferase domain protein</fullName>
    </submittedName>
</protein>
<dbReference type="RefSeq" id="WP_180499037.1">
    <property type="nucleotide sequence ID" value="NZ_CAIJCS010000014.1"/>
</dbReference>
<dbReference type="AlphaFoldDB" id="A0A6V6Y074"/>
<dbReference type="Pfam" id="PF01039">
    <property type="entry name" value="Carboxyl_trans"/>
    <property type="match status" value="1"/>
</dbReference>
<dbReference type="Proteomes" id="UP000586454">
    <property type="component" value="Unassembled WGS sequence"/>
</dbReference>
<organism evidence="2 3">
    <name type="scientific">Aedoeadaptatus nemausensis</name>
    <dbReference type="NCBI Taxonomy" id="2582829"/>
    <lineage>
        <taxon>Bacteria</taxon>
        <taxon>Bacillati</taxon>
        <taxon>Bacillota</taxon>
        <taxon>Tissierellia</taxon>
        <taxon>Tissierellales</taxon>
        <taxon>Peptoniphilaceae</taxon>
        <taxon>Aedoeadaptatus</taxon>
    </lineage>
</organism>
<keyword evidence="2" id="KW-0808">Transferase</keyword>
<proteinExistence type="predicted"/>
<dbReference type="PANTHER" id="PTHR43842:SF2">
    <property type="entry name" value="PROPIONYL-COA CARBOXYLASE BETA CHAIN, MITOCHONDRIAL"/>
    <property type="match status" value="1"/>
</dbReference>
<dbReference type="Gene3D" id="3.90.226.10">
    <property type="entry name" value="2-enoyl-CoA Hydratase, Chain A, domain 1"/>
    <property type="match status" value="2"/>
</dbReference>
<dbReference type="GO" id="GO:0004658">
    <property type="term" value="F:propionyl-CoA carboxylase activity"/>
    <property type="evidence" value="ECO:0007669"/>
    <property type="project" value="TreeGrafter"/>
</dbReference>
<keyword evidence="3" id="KW-1185">Reference proteome</keyword>
<name>A0A6V6Y074_9FIRM</name>
<dbReference type="EMBL" id="CAIJCS010000014">
    <property type="protein sequence ID" value="CAC9925670.1"/>
    <property type="molecule type" value="Genomic_DNA"/>
</dbReference>
<dbReference type="SUPFAM" id="SSF52096">
    <property type="entry name" value="ClpP/crotonase"/>
    <property type="match status" value="2"/>
</dbReference>
<comment type="caution">
    <text evidence="2">The sequence shown here is derived from an EMBL/GenBank/DDBJ whole genome shotgun (WGS) entry which is preliminary data.</text>
</comment>
<accession>A0A6V6Y074</accession>
<dbReference type="InterPro" id="IPR051047">
    <property type="entry name" value="AccD/PCCB"/>
</dbReference>
<evidence type="ECO:0000313" key="2">
    <source>
        <dbReference type="EMBL" id="CAC9925670.1"/>
    </source>
</evidence>
<feature type="domain" description="CoA carboxyltransferase C-terminal" evidence="1">
    <location>
        <begin position="194"/>
        <end position="414"/>
    </location>
</feature>
<dbReference type="InterPro" id="IPR011763">
    <property type="entry name" value="COA_CT_C"/>
</dbReference>
<dbReference type="InterPro" id="IPR029045">
    <property type="entry name" value="ClpP/crotonase-like_dom_sf"/>
</dbReference>
<dbReference type="GO" id="GO:0016740">
    <property type="term" value="F:transferase activity"/>
    <property type="evidence" value="ECO:0007669"/>
    <property type="project" value="UniProtKB-KW"/>
</dbReference>
<dbReference type="PROSITE" id="PS50989">
    <property type="entry name" value="COA_CT_CTER"/>
    <property type="match status" value="1"/>
</dbReference>
<sequence length="414" mass="44400">MNRVIKRMADLADKHSLEMIPCAPSAVSLAAARIRGIPVVLYGFDESRHGGALGIFEGKALLKGFQIARKAEVPLIGLVASAGADLLDGKGSLLAAAKVFRACKDLTVPHLYLSYGTCIGASAYLSSLADLTLAVKDASYFCLTGPRIVEASIFEKASLKELGDSVHFATLGGCHILANSESEMGEAAKELLTYLKRDRRFSEAPIKNPPDKRPFSMAEIIDSFIDGNSSIELWKLWAPNVITSFAYVAGHRVAIVANNPEFAGGVIDFESAKKMASFYTLCERFHIPVVSLVDTPGFLPGTESEREGVLLSGGELLRAYMNHCVPKITVAVGKVLGGSYMAMGSPAMGGKAYAAFPESLIGVMAPSLESEILKVRRTNIGDASISSFAAKERGIVDDIIYPSDLRSYVRRKLV</sequence>
<dbReference type="InterPro" id="IPR034733">
    <property type="entry name" value="AcCoA_carboxyl_beta"/>
</dbReference>
<evidence type="ECO:0000259" key="1">
    <source>
        <dbReference type="PROSITE" id="PS50989"/>
    </source>
</evidence>
<evidence type="ECO:0000313" key="3">
    <source>
        <dbReference type="Proteomes" id="UP000586454"/>
    </source>
</evidence>
<gene>
    <name evidence="2" type="ORF">PEPNEM18_00580</name>
</gene>
<dbReference type="PANTHER" id="PTHR43842">
    <property type="entry name" value="PROPIONYL-COA CARBOXYLASE BETA CHAIN"/>
    <property type="match status" value="1"/>
</dbReference>